<sequence length="136" mass="14936">MPELRLVKIFAWTIGVLIVLWMLTECLGGVDEADPGNQDLERDTEQYAADCERTWTALDLAASADQESVDGVLDQLDAIGTDIEDLELKSLTADFAMQAQEMVADADPADPDALEEAQAEFRNDAAMNLSMRCPVR</sequence>
<comment type="caution">
    <text evidence="1">The sequence shown here is derived from an EMBL/GenBank/DDBJ whole genome shotgun (WGS) entry which is preliminary data.</text>
</comment>
<keyword evidence="2" id="KW-1185">Reference proteome</keyword>
<dbReference type="RefSeq" id="WP_387978752.1">
    <property type="nucleotide sequence ID" value="NZ_JBHRWO010000020.1"/>
</dbReference>
<gene>
    <name evidence="1" type="ORF">ACFO8M_19830</name>
</gene>
<evidence type="ECO:0000313" key="2">
    <source>
        <dbReference type="Proteomes" id="UP001595712"/>
    </source>
</evidence>
<proteinExistence type="predicted"/>
<reference evidence="2" key="1">
    <citation type="journal article" date="2019" name="Int. J. Syst. Evol. Microbiol.">
        <title>The Global Catalogue of Microorganisms (GCM) 10K type strain sequencing project: providing services to taxonomists for standard genome sequencing and annotation.</title>
        <authorList>
            <consortium name="The Broad Institute Genomics Platform"/>
            <consortium name="The Broad Institute Genome Sequencing Center for Infectious Disease"/>
            <person name="Wu L."/>
            <person name="Ma J."/>
        </authorList>
    </citation>
    <scope>NUCLEOTIDE SEQUENCE [LARGE SCALE GENOMIC DNA]</scope>
    <source>
        <strain evidence="2">CGMCC 4.7396</strain>
    </source>
</reference>
<dbReference type="EMBL" id="JBHRWO010000020">
    <property type="protein sequence ID" value="MFC3494741.1"/>
    <property type="molecule type" value="Genomic_DNA"/>
</dbReference>
<protein>
    <recommendedName>
        <fullName evidence="3">Secreted protein</fullName>
    </recommendedName>
</protein>
<dbReference type="Proteomes" id="UP001595712">
    <property type="component" value="Unassembled WGS sequence"/>
</dbReference>
<accession>A0ABV7Q5D5</accession>
<organism evidence="1 2">
    <name type="scientific">Glycomyces rhizosphaerae</name>
    <dbReference type="NCBI Taxonomy" id="2054422"/>
    <lineage>
        <taxon>Bacteria</taxon>
        <taxon>Bacillati</taxon>
        <taxon>Actinomycetota</taxon>
        <taxon>Actinomycetes</taxon>
        <taxon>Glycomycetales</taxon>
        <taxon>Glycomycetaceae</taxon>
        <taxon>Glycomyces</taxon>
    </lineage>
</organism>
<evidence type="ECO:0008006" key="3">
    <source>
        <dbReference type="Google" id="ProtNLM"/>
    </source>
</evidence>
<evidence type="ECO:0000313" key="1">
    <source>
        <dbReference type="EMBL" id="MFC3494741.1"/>
    </source>
</evidence>
<name>A0ABV7Q5D5_9ACTN</name>